<keyword evidence="4" id="KW-0963">Cytoplasm</keyword>
<dbReference type="InterPro" id="IPR020568">
    <property type="entry name" value="Ribosomal_Su5_D2-typ_SF"/>
</dbReference>
<evidence type="ECO:0000313" key="11">
    <source>
        <dbReference type="EMBL" id="GME66705.1"/>
    </source>
</evidence>
<dbReference type="GO" id="GO:0000177">
    <property type="term" value="C:cytoplasmic exosome (RNase complex)"/>
    <property type="evidence" value="ECO:0007669"/>
    <property type="project" value="TreeGrafter"/>
</dbReference>
<accession>A0A9W6WD58</accession>
<dbReference type="GO" id="GO:0071035">
    <property type="term" value="P:nuclear polyadenylation-dependent rRNA catabolic process"/>
    <property type="evidence" value="ECO:0007669"/>
    <property type="project" value="TreeGrafter"/>
</dbReference>
<comment type="caution">
    <text evidence="11">The sequence shown here is derived from an EMBL/GenBank/DDBJ whole genome shotgun (WGS) entry which is preliminary data.</text>
</comment>
<dbReference type="EMBL" id="BSXN01000024">
    <property type="protein sequence ID" value="GME66705.1"/>
    <property type="molecule type" value="Genomic_DNA"/>
</dbReference>
<keyword evidence="8" id="KW-0539">Nucleus</keyword>
<keyword evidence="6" id="KW-0271">Exosome</keyword>
<keyword evidence="5" id="KW-0698">rRNA processing</keyword>
<evidence type="ECO:0000256" key="7">
    <source>
        <dbReference type="ARBA" id="ARBA00022884"/>
    </source>
</evidence>
<dbReference type="GO" id="GO:0005730">
    <property type="term" value="C:nucleolus"/>
    <property type="evidence" value="ECO:0007669"/>
    <property type="project" value="UniProtKB-SubCell"/>
</dbReference>
<evidence type="ECO:0000256" key="9">
    <source>
        <dbReference type="ARBA" id="ARBA00030617"/>
    </source>
</evidence>
<comment type="similarity">
    <text evidence="3">Belongs to the RNase PH family.</text>
</comment>
<comment type="subcellular location">
    <subcellularLocation>
        <location evidence="1">Cytoplasm</location>
    </subcellularLocation>
    <subcellularLocation>
        <location evidence="2">Nucleus</location>
        <location evidence="2">Nucleolus</location>
    </subcellularLocation>
</comment>
<proteinExistence type="inferred from homology"/>
<dbReference type="Pfam" id="PF01138">
    <property type="entry name" value="RNase_PH"/>
    <property type="match status" value="1"/>
</dbReference>
<name>A0A9W6WD58_CANBO</name>
<evidence type="ECO:0000256" key="2">
    <source>
        <dbReference type="ARBA" id="ARBA00004604"/>
    </source>
</evidence>
<dbReference type="GO" id="GO:0034473">
    <property type="term" value="P:U1 snRNA 3'-end processing"/>
    <property type="evidence" value="ECO:0007669"/>
    <property type="project" value="TreeGrafter"/>
</dbReference>
<evidence type="ECO:0000313" key="12">
    <source>
        <dbReference type="Proteomes" id="UP001165120"/>
    </source>
</evidence>
<dbReference type="Gene3D" id="3.30.230.70">
    <property type="entry name" value="GHMP Kinase, N-terminal domain"/>
    <property type="match status" value="1"/>
</dbReference>
<dbReference type="GO" id="GO:0000467">
    <property type="term" value="P:exonucleolytic trimming to generate mature 3'-end of 5.8S rRNA from tricistronic rRNA transcript (SSU-rRNA, 5.8S rRNA, LSU-rRNA)"/>
    <property type="evidence" value="ECO:0007669"/>
    <property type="project" value="TreeGrafter"/>
</dbReference>
<evidence type="ECO:0000256" key="1">
    <source>
        <dbReference type="ARBA" id="ARBA00004496"/>
    </source>
</evidence>
<sequence>MTNQVKEEEDINLKSINFPPDILAKIAPDVSLQKHLSIGLRPSLRKFEEFRSISASEFTENGGSGGEANKDNNILGSSIIRCGSTVIICGISAGIIEDQDALINDYRVKLDKDIIDSDVSGGADQDSDVNCSVYTVVEIMKGRSGPPSEEEIFLSQKIYEVLLHSGILKRKALEIELQMKTIDETTGDIVMIKNQVGDDDGIANEFMTKKKYSFVLYANVQVYSKTGPLFDLCYGSIIKALQNTYLPFVYIDEKQIDFNFKNLRGKNGNNNSGIEDNYKLICDPEIKSKLSIDTGKLSWSSSFGIVDIKPGFDNYNLDEEMGDESSGKMQVDVSSVGEQQRAVLLADLEGESEETAINKNINVICNGNTGIINGLTITGGGSGGSKITLEFIKKSIDLSMKRSKDLLNL</sequence>
<feature type="domain" description="Exoribonuclease phosphorolytic" evidence="10">
    <location>
        <begin position="75"/>
        <end position="247"/>
    </location>
</feature>
<dbReference type="GO" id="GO:0035925">
    <property type="term" value="F:mRNA 3'-UTR AU-rich region binding"/>
    <property type="evidence" value="ECO:0007669"/>
    <property type="project" value="TreeGrafter"/>
</dbReference>
<dbReference type="GO" id="GO:0071038">
    <property type="term" value="P:TRAMP-dependent tRNA surveillance pathway"/>
    <property type="evidence" value="ECO:0007669"/>
    <property type="project" value="TreeGrafter"/>
</dbReference>
<evidence type="ECO:0000256" key="4">
    <source>
        <dbReference type="ARBA" id="ARBA00022490"/>
    </source>
</evidence>
<dbReference type="GO" id="GO:0016075">
    <property type="term" value="P:rRNA catabolic process"/>
    <property type="evidence" value="ECO:0007669"/>
    <property type="project" value="TreeGrafter"/>
</dbReference>
<reference evidence="11" key="1">
    <citation type="submission" date="2023-04" db="EMBL/GenBank/DDBJ databases">
        <title>Candida boidinii NBRC 10035.</title>
        <authorList>
            <person name="Ichikawa N."/>
            <person name="Sato H."/>
            <person name="Tonouchi N."/>
        </authorList>
    </citation>
    <scope>NUCLEOTIDE SEQUENCE</scope>
    <source>
        <strain evidence="11">NBRC 10035</strain>
    </source>
</reference>
<dbReference type="InterPro" id="IPR027408">
    <property type="entry name" value="PNPase/RNase_PH_dom_sf"/>
</dbReference>
<evidence type="ECO:0000259" key="10">
    <source>
        <dbReference type="Pfam" id="PF01138"/>
    </source>
</evidence>
<dbReference type="Proteomes" id="UP001165120">
    <property type="component" value="Unassembled WGS sequence"/>
</dbReference>
<evidence type="ECO:0000256" key="3">
    <source>
        <dbReference type="ARBA" id="ARBA00006678"/>
    </source>
</evidence>
<evidence type="ECO:0000256" key="6">
    <source>
        <dbReference type="ARBA" id="ARBA00022835"/>
    </source>
</evidence>
<dbReference type="AlphaFoldDB" id="A0A9W6WD58"/>
<dbReference type="GO" id="GO:0034476">
    <property type="term" value="P:U5 snRNA 3'-end processing"/>
    <property type="evidence" value="ECO:0007669"/>
    <property type="project" value="TreeGrafter"/>
</dbReference>
<dbReference type="SUPFAM" id="SSF54211">
    <property type="entry name" value="Ribosomal protein S5 domain 2-like"/>
    <property type="match status" value="1"/>
</dbReference>
<dbReference type="GO" id="GO:0071028">
    <property type="term" value="P:nuclear mRNA surveillance"/>
    <property type="evidence" value="ECO:0007669"/>
    <property type="project" value="TreeGrafter"/>
</dbReference>
<evidence type="ECO:0000256" key="5">
    <source>
        <dbReference type="ARBA" id="ARBA00022552"/>
    </source>
</evidence>
<keyword evidence="7" id="KW-0694">RNA-binding</keyword>
<evidence type="ECO:0000256" key="8">
    <source>
        <dbReference type="ARBA" id="ARBA00023242"/>
    </source>
</evidence>
<protein>
    <recommendedName>
        <fullName evidence="9">Ribosomal RNA-processing protein 43</fullName>
    </recommendedName>
</protein>
<dbReference type="GO" id="GO:0000176">
    <property type="term" value="C:nuclear exosome (RNase complex)"/>
    <property type="evidence" value="ECO:0007669"/>
    <property type="project" value="UniProtKB-ARBA"/>
</dbReference>
<organism evidence="11 12">
    <name type="scientific">Candida boidinii</name>
    <name type="common">Yeast</name>
    <dbReference type="NCBI Taxonomy" id="5477"/>
    <lineage>
        <taxon>Eukaryota</taxon>
        <taxon>Fungi</taxon>
        <taxon>Dikarya</taxon>
        <taxon>Ascomycota</taxon>
        <taxon>Saccharomycotina</taxon>
        <taxon>Pichiomycetes</taxon>
        <taxon>Pichiales</taxon>
        <taxon>Pichiaceae</taxon>
        <taxon>Ogataea</taxon>
        <taxon>Ogataea/Candida clade</taxon>
    </lineage>
</organism>
<dbReference type="InterPro" id="IPR001247">
    <property type="entry name" value="ExoRNase_PH_dom1"/>
</dbReference>
<dbReference type="PANTHER" id="PTHR11097:SF9">
    <property type="entry name" value="EXOSOME COMPLEX COMPONENT RRP43"/>
    <property type="match status" value="1"/>
</dbReference>
<dbReference type="PANTHER" id="PTHR11097">
    <property type="entry name" value="EXOSOME COMPLEX EXONUCLEASE RIBOSOMAL RNA PROCESSING PROTEIN"/>
    <property type="match status" value="1"/>
</dbReference>
<dbReference type="GO" id="GO:0034475">
    <property type="term" value="P:U4 snRNA 3'-end processing"/>
    <property type="evidence" value="ECO:0007669"/>
    <property type="project" value="TreeGrafter"/>
</dbReference>
<keyword evidence="12" id="KW-1185">Reference proteome</keyword>
<dbReference type="InterPro" id="IPR050590">
    <property type="entry name" value="Exosome_comp_Rrp42_subfam"/>
</dbReference>
<gene>
    <name evidence="11" type="ORF">Cboi02_000015500</name>
</gene>